<accession>A0A1I2IER1</accession>
<dbReference type="STRING" id="1076937.SAMN04488120_103230"/>
<dbReference type="InterPro" id="IPR019613">
    <property type="entry name" value="DUF4198"/>
</dbReference>
<feature type="chain" id="PRO_5011675823" evidence="1">
    <location>
        <begin position="23"/>
        <end position="272"/>
    </location>
</feature>
<organism evidence="2 3">
    <name type="scientific">Fontimonas thermophila</name>
    <dbReference type="NCBI Taxonomy" id="1076937"/>
    <lineage>
        <taxon>Bacteria</taxon>
        <taxon>Pseudomonadati</taxon>
        <taxon>Pseudomonadota</taxon>
        <taxon>Gammaproteobacteria</taxon>
        <taxon>Nevskiales</taxon>
        <taxon>Nevskiaceae</taxon>
        <taxon>Fontimonas</taxon>
    </lineage>
</organism>
<evidence type="ECO:0000313" key="3">
    <source>
        <dbReference type="Proteomes" id="UP000199771"/>
    </source>
</evidence>
<evidence type="ECO:0000313" key="2">
    <source>
        <dbReference type="EMBL" id="SFF40110.1"/>
    </source>
</evidence>
<protein>
    <submittedName>
        <fullName evidence="2">Uncharacterized conserved protein, contains GH25 family domain</fullName>
    </submittedName>
</protein>
<dbReference type="EMBL" id="FOOC01000003">
    <property type="protein sequence ID" value="SFF40110.1"/>
    <property type="molecule type" value="Genomic_DNA"/>
</dbReference>
<dbReference type="Pfam" id="PF10670">
    <property type="entry name" value="DUF4198"/>
    <property type="match status" value="1"/>
</dbReference>
<name>A0A1I2IER1_9GAMM</name>
<reference evidence="2 3" key="1">
    <citation type="submission" date="2016-10" db="EMBL/GenBank/DDBJ databases">
        <authorList>
            <person name="de Groot N.N."/>
        </authorList>
    </citation>
    <scope>NUCLEOTIDE SEQUENCE [LARGE SCALE GENOMIC DNA]</scope>
    <source>
        <strain evidence="2 3">DSM 23609</strain>
    </source>
</reference>
<dbReference type="Proteomes" id="UP000199771">
    <property type="component" value="Unassembled WGS sequence"/>
</dbReference>
<dbReference type="OrthoDB" id="5943at2"/>
<feature type="signal peptide" evidence="1">
    <location>
        <begin position="1"/>
        <end position="22"/>
    </location>
</feature>
<proteinExistence type="predicted"/>
<gene>
    <name evidence="2" type="ORF">SAMN04488120_103230</name>
</gene>
<sequence length="272" mass="29975">MNAKTICVAVLATLLLAPGVHAHKRWFEPSKTVLNVGQWVTVDAASSTDPFIRDHNALPLDNLVVTGPDGNAVTPVNLFKGRLRSSFDLELVQAGTYRIAWVNEGITAVWEENGQRRVWPPRGTPFTPEGFGREVPANADKLRVIQMLGRLETFVTAGKPNDIALKPVGRGLELQPITGFNDLYVGEPATFRLLLDGKPAVDLEVVVIADGIRYRNSVDEIRAKTDEHGRFTLDWPKPGFYWLSATVTDDRGTPPATERRVNYAAVVEVLTP</sequence>
<keyword evidence="3" id="KW-1185">Reference proteome</keyword>
<keyword evidence="1" id="KW-0732">Signal</keyword>
<dbReference type="AlphaFoldDB" id="A0A1I2IER1"/>
<evidence type="ECO:0000256" key="1">
    <source>
        <dbReference type="SAM" id="SignalP"/>
    </source>
</evidence>
<dbReference type="RefSeq" id="WP_091532336.1">
    <property type="nucleotide sequence ID" value="NZ_FOOC01000003.1"/>
</dbReference>